<dbReference type="EMBL" id="CM023485">
    <property type="protein sequence ID" value="KAH6929425.1"/>
    <property type="molecule type" value="Genomic_DNA"/>
</dbReference>
<name>A0ACB7S3X4_HYAAI</name>
<evidence type="ECO:0000313" key="2">
    <source>
        <dbReference type="Proteomes" id="UP000821845"/>
    </source>
</evidence>
<accession>A0ACB7S3X4</accession>
<protein>
    <submittedName>
        <fullName evidence="1">Uncharacterized protein</fullName>
    </submittedName>
</protein>
<sequence>MTSVVFPHVKVTERLPRVFLAYAVLEVHLFAGILALTNTAPTGAGLHAVGREMHSEITDGGM</sequence>
<comment type="caution">
    <text evidence="1">The sequence shown here is derived from an EMBL/GenBank/DDBJ whole genome shotgun (WGS) entry which is preliminary data.</text>
</comment>
<proteinExistence type="predicted"/>
<reference evidence="1" key="1">
    <citation type="submission" date="2020-05" db="EMBL/GenBank/DDBJ databases">
        <title>Large-scale comparative analyses of tick genomes elucidate their genetic diversity and vector capacities.</title>
        <authorList>
            <person name="Jia N."/>
            <person name="Wang J."/>
            <person name="Shi W."/>
            <person name="Du L."/>
            <person name="Sun Y."/>
            <person name="Zhan W."/>
            <person name="Jiang J."/>
            <person name="Wang Q."/>
            <person name="Zhang B."/>
            <person name="Ji P."/>
            <person name="Sakyi L.B."/>
            <person name="Cui X."/>
            <person name="Yuan T."/>
            <person name="Jiang B."/>
            <person name="Yang W."/>
            <person name="Lam T.T.-Y."/>
            <person name="Chang Q."/>
            <person name="Ding S."/>
            <person name="Wang X."/>
            <person name="Zhu J."/>
            <person name="Ruan X."/>
            <person name="Zhao L."/>
            <person name="Wei J."/>
            <person name="Que T."/>
            <person name="Du C."/>
            <person name="Cheng J."/>
            <person name="Dai P."/>
            <person name="Han X."/>
            <person name="Huang E."/>
            <person name="Gao Y."/>
            <person name="Liu J."/>
            <person name="Shao H."/>
            <person name="Ye R."/>
            <person name="Li L."/>
            <person name="Wei W."/>
            <person name="Wang X."/>
            <person name="Wang C."/>
            <person name="Yang T."/>
            <person name="Huo Q."/>
            <person name="Li W."/>
            <person name="Guo W."/>
            <person name="Chen H."/>
            <person name="Zhou L."/>
            <person name="Ni X."/>
            <person name="Tian J."/>
            <person name="Zhou Y."/>
            <person name="Sheng Y."/>
            <person name="Liu T."/>
            <person name="Pan Y."/>
            <person name="Xia L."/>
            <person name="Li J."/>
            <person name="Zhao F."/>
            <person name="Cao W."/>
        </authorList>
    </citation>
    <scope>NUCLEOTIDE SEQUENCE</scope>
    <source>
        <strain evidence="1">Hyas-2018</strain>
    </source>
</reference>
<organism evidence="1 2">
    <name type="scientific">Hyalomma asiaticum</name>
    <name type="common">Tick</name>
    <dbReference type="NCBI Taxonomy" id="266040"/>
    <lineage>
        <taxon>Eukaryota</taxon>
        <taxon>Metazoa</taxon>
        <taxon>Ecdysozoa</taxon>
        <taxon>Arthropoda</taxon>
        <taxon>Chelicerata</taxon>
        <taxon>Arachnida</taxon>
        <taxon>Acari</taxon>
        <taxon>Parasitiformes</taxon>
        <taxon>Ixodida</taxon>
        <taxon>Ixodoidea</taxon>
        <taxon>Ixodidae</taxon>
        <taxon>Hyalomminae</taxon>
        <taxon>Hyalomma</taxon>
    </lineage>
</organism>
<dbReference type="Proteomes" id="UP000821845">
    <property type="component" value="Chromosome 5"/>
</dbReference>
<gene>
    <name evidence="1" type="ORF">HPB50_000186</name>
</gene>
<keyword evidence="2" id="KW-1185">Reference proteome</keyword>
<evidence type="ECO:0000313" key="1">
    <source>
        <dbReference type="EMBL" id="KAH6929425.1"/>
    </source>
</evidence>